<feature type="active site" description="Proton donor" evidence="8">
    <location>
        <position position="27"/>
    </location>
</feature>
<feature type="binding site" evidence="9">
    <location>
        <position position="108"/>
    </location>
    <ligand>
        <name>Zn(2+)</name>
        <dbReference type="ChEBI" id="CHEBI:29105"/>
    </ligand>
</feature>
<dbReference type="PANTHER" id="PTHR42891:SF1">
    <property type="entry name" value="D-GLYCERO-BETA-D-MANNO-HEPTOSE-1,7-BISPHOSPHATE 7-PHOSPHATASE"/>
    <property type="match status" value="1"/>
</dbReference>
<dbReference type="InterPro" id="IPR006543">
    <property type="entry name" value="Histidinol-phos"/>
</dbReference>
<dbReference type="SUPFAM" id="SSF56784">
    <property type="entry name" value="HAD-like"/>
    <property type="match status" value="1"/>
</dbReference>
<dbReference type="CDD" id="cd07503">
    <property type="entry name" value="HAD_HisB-N"/>
    <property type="match status" value="1"/>
</dbReference>
<keyword evidence="5 7" id="KW-0119">Carbohydrate metabolism</keyword>
<evidence type="ECO:0000313" key="10">
    <source>
        <dbReference type="EMBL" id="KKU60993.1"/>
    </source>
</evidence>
<dbReference type="InterPro" id="IPR036412">
    <property type="entry name" value="HAD-like_sf"/>
</dbReference>
<comment type="similarity">
    <text evidence="7">Belongs to the gmhB family.</text>
</comment>
<dbReference type="PIRSF" id="PIRSF004682">
    <property type="entry name" value="GmhB"/>
    <property type="match status" value="1"/>
</dbReference>
<dbReference type="GO" id="GO:0046872">
    <property type="term" value="F:metal ion binding"/>
    <property type="evidence" value="ECO:0007669"/>
    <property type="project" value="UniProtKB-KW"/>
</dbReference>
<dbReference type="AlphaFoldDB" id="A0A0G1U3S8"/>
<keyword evidence="4 7" id="KW-0378">Hydrolase</keyword>
<evidence type="ECO:0000256" key="3">
    <source>
        <dbReference type="ARBA" id="ARBA00022723"/>
    </source>
</evidence>
<comment type="caution">
    <text evidence="10">The sequence shown here is derived from an EMBL/GenBank/DDBJ whole genome shotgun (WGS) entry which is preliminary data.</text>
</comment>
<keyword evidence="2 7" id="KW-0963">Cytoplasm</keyword>
<keyword evidence="3 9" id="KW-0479">Metal-binding</keyword>
<name>A0A0G1U3S8_9BACT</name>
<organism evidence="10 11">
    <name type="scientific">Candidatus Beckwithbacteria bacterium GW2011_GWB1_47_15</name>
    <dbReference type="NCBI Taxonomy" id="1618371"/>
    <lineage>
        <taxon>Bacteria</taxon>
        <taxon>Candidatus Beckwithiibacteriota</taxon>
    </lineage>
</organism>
<feature type="binding site" evidence="9">
    <location>
        <position position="27"/>
    </location>
    <ligand>
        <name>Mg(2+)</name>
        <dbReference type="ChEBI" id="CHEBI:18420"/>
    </ligand>
</feature>
<dbReference type="InterPro" id="IPR004446">
    <property type="entry name" value="Heptose_bisP_phosphatase"/>
</dbReference>
<dbReference type="EMBL" id="LCNT01000005">
    <property type="protein sequence ID" value="KKU60993.1"/>
    <property type="molecule type" value="Genomic_DNA"/>
</dbReference>
<accession>A0A0G1U3S8</accession>
<evidence type="ECO:0000256" key="8">
    <source>
        <dbReference type="PIRSR" id="PIRSR004682-1"/>
    </source>
</evidence>
<dbReference type="GO" id="GO:0016791">
    <property type="term" value="F:phosphatase activity"/>
    <property type="evidence" value="ECO:0007669"/>
    <property type="project" value="InterPro"/>
</dbReference>
<dbReference type="EC" id="3.1.3.-" evidence="7"/>
<dbReference type="Proteomes" id="UP000033860">
    <property type="component" value="Unassembled WGS sequence"/>
</dbReference>
<evidence type="ECO:0000256" key="5">
    <source>
        <dbReference type="ARBA" id="ARBA00023277"/>
    </source>
</evidence>
<proteinExistence type="inferred from homology"/>
<dbReference type="NCBIfam" id="TIGR01656">
    <property type="entry name" value="Histidinol-ppas"/>
    <property type="match status" value="1"/>
</dbReference>
<comment type="cofactor">
    <cofactor evidence="9">
        <name>Zn(2+)</name>
        <dbReference type="ChEBI" id="CHEBI:29105"/>
    </cofactor>
</comment>
<dbReference type="PATRIC" id="fig|1618371.3.peg.824"/>
<feature type="binding site" evidence="9">
    <location>
        <position position="121"/>
    </location>
    <ligand>
        <name>Zn(2+)</name>
        <dbReference type="ChEBI" id="CHEBI:29105"/>
    </ligand>
</feature>
<evidence type="ECO:0000256" key="2">
    <source>
        <dbReference type="ARBA" id="ARBA00022490"/>
    </source>
</evidence>
<dbReference type="Pfam" id="PF13242">
    <property type="entry name" value="Hydrolase_like"/>
    <property type="match status" value="1"/>
</dbReference>
<sequence>MQLEGHSVYIRPGFKPQKNWAVFLDRDGVINQEKHLLFKLKDWQVIPQALQAIKKLNRAETPVIVVHNAAVVARNLCQIDQLEKLNQHMVKKLKQRGANIDAIFYCPHHRQAFNPRMVKDCPWRKPGTGMLTAAAKKFRLDLKKSFIIGDSARDILAGKNVGATTILVKTGHAGKDSLYQATPDKISQNILTAVNWILSL</sequence>
<comment type="cofactor">
    <cofactor evidence="9">
        <name>Mg(2+)</name>
        <dbReference type="ChEBI" id="CHEBI:18420"/>
    </cofactor>
</comment>
<dbReference type="NCBIfam" id="TIGR01662">
    <property type="entry name" value="HAD-SF-IIIA"/>
    <property type="match status" value="1"/>
</dbReference>
<feature type="binding site" evidence="9">
    <location>
        <position position="25"/>
    </location>
    <ligand>
        <name>Mg(2+)</name>
        <dbReference type="ChEBI" id="CHEBI:18420"/>
    </ligand>
</feature>
<evidence type="ECO:0000256" key="1">
    <source>
        <dbReference type="ARBA" id="ARBA00004496"/>
    </source>
</evidence>
<evidence type="ECO:0000256" key="4">
    <source>
        <dbReference type="ARBA" id="ARBA00022801"/>
    </source>
</evidence>
<feature type="binding site" evidence="9">
    <location>
        <position position="150"/>
    </location>
    <ligand>
        <name>Mg(2+)</name>
        <dbReference type="ChEBI" id="CHEBI:18420"/>
    </ligand>
</feature>
<evidence type="ECO:0000256" key="6">
    <source>
        <dbReference type="ARBA" id="ARBA00031828"/>
    </source>
</evidence>
<evidence type="ECO:0000313" key="11">
    <source>
        <dbReference type="Proteomes" id="UP000033860"/>
    </source>
</evidence>
<comment type="subcellular location">
    <subcellularLocation>
        <location evidence="1 7">Cytoplasm</location>
    </subcellularLocation>
</comment>
<evidence type="ECO:0000256" key="7">
    <source>
        <dbReference type="PIRNR" id="PIRNR004682"/>
    </source>
</evidence>
<dbReference type="GO" id="GO:0005737">
    <property type="term" value="C:cytoplasm"/>
    <property type="evidence" value="ECO:0007669"/>
    <property type="project" value="UniProtKB-SubCell"/>
</dbReference>
<dbReference type="Gene3D" id="3.40.50.1000">
    <property type="entry name" value="HAD superfamily/HAD-like"/>
    <property type="match status" value="1"/>
</dbReference>
<keyword evidence="9" id="KW-0460">Magnesium</keyword>
<feature type="binding site" evidence="9">
    <location>
        <position position="106"/>
    </location>
    <ligand>
        <name>Zn(2+)</name>
        <dbReference type="ChEBI" id="CHEBI:29105"/>
    </ligand>
</feature>
<feature type="active site" description="Nucleophile" evidence="8">
    <location>
        <position position="25"/>
    </location>
</feature>
<gene>
    <name evidence="10" type="ORF">UX85_C0005G0031</name>
</gene>
<protein>
    <recommendedName>
        <fullName evidence="6 7">D,D-heptose 1,7-bisphosphate phosphatase</fullName>
        <ecNumber evidence="7">3.1.3.-</ecNumber>
    </recommendedName>
</protein>
<reference evidence="10 11" key="1">
    <citation type="journal article" date="2015" name="Nature">
        <title>rRNA introns, odd ribosomes, and small enigmatic genomes across a large radiation of phyla.</title>
        <authorList>
            <person name="Brown C.T."/>
            <person name="Hug L.A."/>
            <person name="Thomas B.C."/>
            <person name="Sharon I."/>
            <person name="Castelle C.J."/>
            <person name="Singh A."/>
            <person name="Wilkins M.J."/>
            <person name="Williams K.H."/>
            <person name="Banfield J.F."/>
        </authorList>
    </citation>
    <scope>NUCLEOTIDE SEQUENCE [LARGE SCALE GENOMIC DNA]</scope>
</reference>
<keyword evidence="9" id="KW-0862">Zinc</keyword>
<dbReference type="InterPro" id="IPR023214">
    <property type="entry name" value="HAD_sf"/>
</dbReference>
<dbReference type="InterPro" id="IPR006549">
    <property type="entry name" value="HAD-SF_hydro_IIIA"/>
</dbReference>
<dbReference type="PANTHER" id="PTHR42891">
    <property type="entry name" value="D-GLYCERO-BETA-D-MANNO-HEPTOSE-1,7-BISPHOSPHATE 7-PHOSPHATASE"/>
    <property type="match status" value="1"/>
</dbReference>
<evidence type="ECO:0000256" key="9">
    <source>
        <dbReference type="PIRSR" id="PIRSR004682-4"/>
    </source>
</evidence>
<dbReference type="GO" id="GO:0005975">
    <property type="term" value="P:carbohydrate metabolic process"/>
    <property type="evidence" value="ECO:0007669"/>
    <property type="project" value="InterPro"/>
</dbReference>